<dbReference type="CDD" id="cd23163">
    <property type="entry name" value="Prefoldin_2"/>
    <property type="match status" value="1"/>
</dbReference>
<dbReference type="SUPFAM" id="SSF46579">
    <property type="entry name" value="Prefoldin"/>
    <property type="match status" value="1"/>
</dbReference>
<keyword evidence="2" id="KW-0143">Chaperone</keyword>
<dbReference type="InterPro" id="IPR027235">
    <property type="entry name" value="PFD2"/>
</dbReference>
<keyword evidence="3" id="KW-0175">Coiled coil</keyword>
<dbReference type="EMBL" id="ML120377">
    <property type="protein sequence ID" value="RPB00868.1"/>
    <property type="molecule type" value="Genomic_DNA"/>
</dbReference>
<dbReference type="FunFam" id="1.10.287.370:FF:000002">
    <property type="entry name" value="Prefoldin subunit 2"/>
    <property type="match status" value="1"/>
</dbReference>
<dbReference type="GO" id="GO:0051082">
    <property type="term" value="F:unfolded protein binding"/>
    <property type="evidence" value="ECO:0007669"/>
    <property type="project" value="InterPro"/>
</dbReference>
<dbReference type="GO" id="GO:0016272">
    <property type="term" value="C:prefoldin complex"/>
    <property type="evidence" value="ECO:0007669"/>
    <property type="project" value="InterPro"/>
</dbReference>
<evidence type="ECO:0000256" key="2">
    <source>
        <dbReference type="ARBA" id="ARBA00023186"/>
    </source>
</evidence>
<dbReference type="Proteomes" id="UP000276215">
    <property type="component" value="Unassembled WGS sequence"/>
</dbReference>
<evidence type="ECO:0000313" key="5">
    <source>
        <dbReference type="EMBL" id="RPB00868.1"/>
    </source>
</evidence>
<dbReference type="AlphaFoldDB" id="A0A3N4JUK0"/>
<name>A0A3N4JUK0_9PEZI</name>
<evidence type="ECO:0000256" key="1">
    <source>
        <dbReference type="ARBA" id="ARBA00008045"/>
    </source>
</evidence>
<dbReference type="GO" id="GO:0006457">
    <property type="term" value="P:protein folding"/>
    <property type="evidence" value="ECO:0007669"/>
    <property type="project" value="InterPro"/>
</dbReference>
<reference evidence="5 6" key="1">
    <citation type="journal article" date="2018" name="Nat. Ecol. Evol.">
        <title>Pezizomycetes genomes reveal the molecular basis of ectomycorrhizal truffle lifestyle.</title>
        <authorList>
            <person name="Murat C."/>
            <person name="Payen T."/>
            <person name="Noel B."/>
            <person name="Kuo A."/>
            <person name="Morin E."/>
            <person name="Chen J."/>
            <person name="Kohler A."/>
            <person name="Krizsan K."/>
            <person name="Balestrini R."/>
            <person name="Da Silva C."/>
            <person name="Montanini B."/>
            <person name="Hainaut M."/>
            <person name="Levati E."/>
            <person name="Barry K.W."/>
            <person name="Belfiori B."/>
            <person name="Cichocki N."/>
            <person name="Clum A."/>
            <person name="Dockter R.B."/>
            <person name="Fauchery L."/>
            <person name="Guy J."/>
            <person name="Iotti M."/>
            <person name="Le Tacon F."/>
            <person name="Lindquist E.A."/>
            <person name="Lipzen A."/>
            <person name="Malagnac F."/>
            <person name="Mello A."/>
            <person name="Molinier V."/>
            <person name="Miyauchi S."/>
            <person name="Poulain J."/>
            <person name="Riccioni C."/>
            <person name="Rubini A."/>
            <person name="Sitrit Y."/>
            <person name="Splivallo R."/>
            <person name="Traeger S."/>
            <person name="Wang M."/>
            <person name="Zifcakova L."/>
            <person name="Wipf D."/>
            <person name="Zambonelli A."/>
            <person name="Paolocci F."/>
            <person name="Nowrousian M."/>
            <person name="Ottonello S."/>
            <person name="Baldrian P."/>
            <person name="Spatafora J.W."/>
            <person name="Henrissat B."/>
            <person name="Nagy L.G."/>
            <person name="Aury J.M."/>
            <person name="Wincker P."/>
            <person name="Grigoriev I.V."/>
            <person name="Bonfante P."/>
            <person name="Martin F.M."/>
        </authorList>
    </citation>
    <scope>NUCLEOTIDE SEQUENCE [LARGE SCALE GENOMIC DNA]</scope>
    <source>
        <strain evidence="5 6">120613-1</strain>
    </source>
</reference>
<feature type="coiled-coil region" evidence="3">
    <location>
        <begin position="13"/>
        <end position="47"/>
    </location>
</feature>
<proteinExistence type="inferred from homology"/>
<protein>
    <recommendedName>
        <fullName evidence="7">Prefoldin beta-like protein</fullName>
    </recommendedName>
</protein>
<dbReference type="OrthoDB" id="29646at2759"/>
<dbReference type="Pfam" id="PF01920">
    <property type="entry name" value="Prefoldin_2"/>
    <property type="match status" value="1"/>
</dbReference>
<comment type="similarity">
    <text evidence="1">Belongs to the prefoldin subunit beta family.</text>
</comment>
<dbReference type="PANTHER" id="PTHR13303">
    <property type="entry name" value="PREFOLDIN SUBUNIT 2"/>
    <property type="match status" value="1"/>
</dbReference>
<accession>A0A3N4JUK0</accession>
<evidence type="ECO:0008006" key="7">
    <source>
        <dbReference type="Google" id="ProtNLM"/>
    </source>
</evidence>
<dbReference type="Gene3D" id="1.10.287.370">
    <property type="match status" value="1"/>
</dbReference>
<sequence>MSTPSPAATKKQQADLQNQYSTYKSTLQQLAQKIGDVEQEAEEHKLVLESLEPVEPTRKCFRLINGVLVERCVGDVVPAVRTNAEGLKSVLEGLVKEYKRKQEEMERWKVGFLFLFFLSFFFCFAFVGRGANWGAEGENRSRTTCRL</sequence>
<organism evidence="5 6">
    <name type="scientific">Choiromyces venosus 120613-1</name>
    <dbReference type="NCBI Taxonomy" id="1336337"/>
    <lineage>
        <taxon>Eukaryota</taxon>
        <taxon>Fungi</taxon>
        <taxon>Dikarya</taxon>
        <taxon>Ascomycota</taxon>
        <taxon>Pezizomycotina</taxon>
        <taxon>Pezizomycetes</taxon>
        <taxon>Pezizales</taxon>
        <taxon>Tuberaceae</taxon>
        <taxon>Choiromyces</taxon>
    </lineage>
</organism>
<keyword evidence="4" id="KW-1133">Transmembrane helix</keyword>
<feature type="transmembrane region" description="Helical" evidence="4">
    <location>
        <begin position="108"/>
        <end position="127"/>
    </location>
</feature>
<keyword evidence="4" id="KW-0472">Membrane</keyword>
<dbReference type="InterPro" id="IPR009053">
    <property type="entry name" value="Prefoldin"/>
</dbReference>
<evidence type="ECO:0000256" key="4">
    <source>
        <dbReference type="SAM" id="Phobius"/>
    </source>
</evidence>
<evidence type="ECO:0000313" key="6">
    <source>
        <dbReference type="Proteomes" id="UP000276215"/>
    </source>
</evidence>
<keyword evidence="6" id="KW-1185">Reference proteome</keyword>
<dbReference type="InterPro" id="IPR002777">
    <property type="entry name" value="PFD_beta-like"/>
</dbReference>
<keyword evidence="4" id="KW-0812">Transmembrane</keyword>
<evidence type="ECO:0000256" key="3">
    <source>
        <dbReference type="SAM" id="Coils"/>
    </source>
</evidence>
<dbReference type="STRING" id="1336337.A0A3N4JUK0"/>
<gene>
    <name evidence="5" type="ORF">L873DRAFT_747456</name>
</gene>